<reference evidence="1 2" key="1">
    <citation type="journal article" date="2018" name="Nat. Genet.">
        <title>The Rosa genome provides new insights in the design of modern roses.</title>
        <authorList>
            <person name="Bendahmane M."/>
        </authorList>
    </citation>
    <scope>NUCLEOTIDE SEQUENCE [LARGE SCALE GENOMIC DNA]</scope>
    <source>
        <strain evidence="2">cv. Old Blush</strain>
    </source>
</reference>
<gene>
    <name evidence="1" type="ORF">RchiOBHm_Chr5g0055181</name>
</gene>
<name>A0A2P6QGB9_ROSCH</name>
<proteinExistence type="predicted"/>
<comment type="caution">
    <text evidence="1">The sequence shown here is derived from an EMBL/GenBank/DDBJ whole genome shotgun (WGS) entry which is preliminary data.</text>
</comment>
<evidence type="ECO:0000313" key="2">
    <source>
        <dbReference type="Proteomes" id="UP000238479"/>
    </source>
</evidence>
<dbReference type="AlphaFoldDB" id="A0A2P6QGB9"/>
<protein>
    <submittedName>
        <fullName evidence="1">Uncharacterized protein</fullName>
    </submittedName>
</protein>
<sequence length="92" mass="10766">MRYKYLFFFSFFHPIHREIHSFPTQPQTSNCQQHELHLRSTTTSSPQTSNYYIIISLISSFHFSTPAAQSQNHPKLPAPNSFILGFQSIRFC</sequence>
<evidence type="ECO:0000313" key="1">
    <source>
        <dbReference type="EMBL" id="PRQ33223.1"/>
    </source>
</evidence>
<keyword evidence="2" id="KW-1185">Reference proteome</keyword>
<dbReference type="Proteomes" id="UP000238479">
    <property type="component" value="Chromosome 5"/>
</dbReference>
<dbReference type="EMBL" id="PDCK01000043">
    <property type="protein sequence ID" value="PRQ33223.1"/>
    <property type="molecule type" value="Genomic_DNA"/>
</dbReference>
<organism evidence="1 2">
    <name type="scientific">Rosa chinensis</name>
    <name type="common">China rose</name>
    <dbReference type="NCBI Taxonomy" id="74649"/>
    <lineage>
        <taxon>Eukaryota</taxon>
        <taxon>Viridiplantae</taxon>
        <taxon>Streptophyta</taxon>
        <taxon>Embryophyta</taxon>
        <taxon>Tracheophyta</taxon>
        <taxon>Spermatophyta</taxon>
        <taxon>Magnoliopsida</taxon>
        <taxon>eudicotyledons</taxon>
        <taxon>Gunneridae</taxon>
        <taxon>Pentapetalae</taxon>
        <taxon>rosids</taxon>
        <taxon>fabids</taxon>
        <taxon>Rosales</taxon>
        <taxon>Rosaceae</taxon>
        <taxon>Rosoideae</taxon>
        <taxon>Rosoideae incertae sedis</taxon>
        <taxon>Rosa</taxon>
    </lineage>
</organism>
<dbReference type="Gramene" id="PRQ33223">
    <property type="protein sequence ID" value="PRQ33223"/>
    <property type="gene ID" value="RchiOBHm_Chr5g0055181"/>
</dbReference>
<accession>A0A2P6QGB9</accession>